<feature type="domain" description="Peptidase M20 dimerisation" evidence="3">
    <location>
        <begin position="189"/>
        <end position="301"/>
    </location>
</feature>
<keyword evidence="1" id="KW-0479">Metal-binding</keyword>
<keyword evidence="5" id="KW-1185">Reference proteome</keyword>
<evidence type="ECO:0000313" key="4">
    <source>
        <dbReference type="EMBL" id="MBM9468689.1"/>
    </source>
</evidence>
<dbReference type="SUPFAM" id="SSF53187">
    <property type="entry name" value="Zn-dependent exopeptidases"/>
    <property type="match status" value="1"/>
</dbReference>
<keyword evidence="2" id="KW-0378">Hydrolase</keyword>
<reference evidence="4" key="1">
    <citation type="submission" date="2021-01" db="EMBL/GenBank/DDBJ databases">
        <title>YIM 132084 draft genome.</title>
        <authorList>
            <person name="An D."/>
        </authorList>
    </citation>
    <scope>NUCLEOTIDE SEQUENCE</scope>
    <source>
        <strain evidence="4">YIM 132084</strain>
    </source>
</reference>
<protein>
    <submittedName>
        <fullName evidence="4">M20/M25/M40 family metallo-hydrolase</fullName>
    </submittedName>
</protein>
<dbReference type="PANTHER" id="PTHR43808">
    <property type="entry name" value="ACETYLORNITHINE DEACETYLASE"/>
    <property type="match status" value="1"/>
</dbReference>
<dbReference type="Gene3D" id="3.30.70.360">
    <property type="match status" value="1"/>
</dbReference>
<accession>A0A938YIC1</accession>
<dbReference type="RefSeq" id="WP_205261636.1">
    <property type="nucleotide sequence ID" value="NZ_JAERWK010000020.1"/>
</dbReference>
<dbReference type="GO" id="GO:0046872">
    <property type="term" value="F:metal ion binding"/>
    <property type="evidence" value="ECO:0007669"/>
    <property type="project" value="UniProtKB-KW"/>
</dbReference>
<dbReference type="Proteomes" id="UP000663792">
    <property type="component" value="Unassembled WGS sequence"/>
</dbReference>
<gene>
    <name evidence="4" type="ORF">JL106_15510</name>
</gene>
<sequence length="406" mass="43468">MGAPTATSLYEQVSACIDTDRLVRLVQEVSRIPSVLGEEGALAAHLAEVMRESGFAGVELQPVLPERPNAIGHVDFGDAPEQGPTVVLTGHMDTKPVSHGWTKTEPFSGELIDGAIYGHGIMDMKAALVCQIVAIEALRASGLPVNGRVAMAAVSDHMGDQLGSIEYFKDRSADYCILGELSDNEIFLGHRGRYYFDIIVRGVSAHTCHKPLAVNANMLAAHAIIELDKSALRPQLEDWVVELFGPETYMAPGRVYGGLPPGGPSMIPDECVIRVDCRPQPGVTIEQVRAEIDACLARAAESEPRFQAEVVLADVKSGYLASPEAPVTGLMRRAVEAVRGQEPDLQVAGWLGDTASFGQDIPTIIFGPGGEPVYCPDEHLPVEDIIEATRVYATFCAMALAGSEQA</sequence>
<dbReference type="InterPro" id="IPR011650">
    <property type="entry name" value="Peptidase_M20_dimer"/>
</dbReference>
<evidence type="ECO:0000313" key="5">
    <source>
        <dbReference type="Proteomes" id="UP000663792"/>
    </source>
</evidence>
<dbReference type="SUPFAM" id="SSF55031">
    <property type="entry name" value="Bacterial exopeptidase dimerisation domain"/>
    <property type="match status" value="1"/>
</dbReference>
<dbReference type="Pfam" id="PF07687">
    <property type="entry name" value="M20_dimer"/>
    <property type="match status" value="1"/>
</dbReference>
<comment type="caution">
    <text evidence="4">The sequence shown here is derived from an EMBL/GenBank/DDBJ whole genome shotgun (WGS) entry which is preliminary data.</text>
</comment>
<dbReference type="AlphaFoldDB" id="A0A938YIC1"/>
<evidence type="ECO:0000259" key="3">
    <source>
        <dbReference type="Pfam" id="PF07687"/>
    </source>
</evidence>
<dbReference type="Pfam" id="PF01546">
    <property type="entry name" value="Peptidase_M20"/>
    <property type="match status" value="1"/>
</dbReference>
<organism evidence="4 5">
    <name type="scientific">Nakamurella leprariae</name>
    <dbReference type="NCBI Taxonomy" id="2803911"/>
    <lineage>
        <taxon>Bacteria</taxon>
        <taxon>Bacillati</taxon>
        <taxon>Actinomycetota</taxon>
        <taxon>Actinomycetes</taxon>
        <taxon>Nakamurellales</taxon>
        <taxon>Nakamurellaceae</taxon>
        <taxon>Nakamurella</taxon>
    </lineage>
</organism>
<proteinExistence type="predicted"/>
<dbReference type="EMBL" id="JAERWK010000020">
    <property type="protein sequence ID" value="MBM9468689.1"/>
    <property type="molecule type" value="Genomic_DNA"/>
</dbReference>
<evidence type="ECO:0000256" key="1">
    <source>
        <dbReference type="ARBA" id="ARBA00022723"/>
    </source>
</evidence>
<dbReference type="InterPro" id="IPR036264">
    <property type="entry name" value="Bact_exopeptidase_dim_dom"/>
</dbReference>
<dbReference type="Gene3D" id="3.40.630.10">
    <property type="entry name" value="Zn peptidases"/>
    <property type="match status" value="1"/>
</dbReference>
<dbReference type="GO" id="GO:0016787">
    <property type="term" value="F:hydrolase activity"/>
    <property type="evidence" value="ECO:0007669"/>
    <property type="project" value="UniProtKB-KW"/>
</dbReference>
<evidence type="ECO:0000256" key="2">
    <source>
        <dbReference type="ARBA" id="ARBA00022801"/>
    </source>
</evidence>
<dbReference type="InterPro" id="IPR002933">
    <property type="entry name" value="Peptidase_M20"/>
</dbReference>
<name>A0A938YIC1_9ACTN</name>
<dbReference type="InterPro" id="IPR050072">
    <property type="entry name" value="Peptidase_M20A"/>
</dbReference>